<dbReference type="InterPro" id="IPR010982">
    <property type="entry name" value="Lambda_DNA-bd_dom_sf"/>
</dbReference>
<dbReference type="EMBL" id="CP054614">
    <property type="protein sequence ID" value="QKS60131.1"/>
    <property type="molecule type" value="Genomic_DNA"/>
</dbReference>
<dbReference type="InterPro" id="IPR001387">
    <property type="entry name" value="Cro/C1-type_HTH"/>
</dbReference>
<dbReference type="Pfam" id="PF01381">
    <property type="entry name" value="HTH_3"/>
    <property type="match status" value="1"/>
</dbReference>
<proteinExistence type="predicted"/>
<evidence type="ECO:0000313" key="4">
    <source>
        <dbReference type="Proteomes" id="UP000509327"/>
    </source>
</evidence>
<evidence type="ECO:0000313" key="3">
    <source>
        <dbReference type="EMBL" id="QKS60131.1"/>
    </source>
</evidence>
<evidence type="ECO:0000259" key="2">
    <source>
        <dbReference type="PROSITE" id="PS50943"/>
    </source>
</evidence>
<keyword evidence="1" id="KW-0238">DNA-binding</keyword>
<gene>
    <name evidence="3" type="ORF">HUB98_13370</name>
</gene>
<keyword evidence="4" id="KW-1185">Reference proteome</keyword>
<accession>A0ABX6QD23</accession>
<organism evidence="3 4">
    <name type="scientific">Paenibacillus barcinonensis</name>
    <dbReference type="NCBI Taxonomy" id="198119"/>
    <lineage>
        <taxon>Bacteria</taxon>
        <taxon>Bacillati</taxon>
        <taxon>Bacillota</taxon>
        <taxon>Bacilli</taxon>
        <taxon>Bacillales</taxon>
        <taxon>Paenibacillaceae</taxon>
        <taxon>Paenibacillus</taxon>
    </lineage>
</organism>
<dbReference type="Gene3D" id="1.10.260.40">
    <property type="entry name" value="lambda repressor-like DNA-binding domains"/>
    <property type="match status" value="1"/>
</dbReference>
<dbReference type="SMART" id="SM00530">
    <property type="entry name" value="HTH_XRE"/>
    <property type="match status" value="1"/>
</dbReference>
<reference evidence="3 4" key="1">
    <citation type="submission" date="2020-06" db="EMBL/GenBank/DDBJ databases">
        <title>Complete genome of Paenibacillus barcinonensis KACC11450.</title>
        <authorList>
            <person name="Kim M."/>
            <person name="Park Y.-J."/>
            <person name="Shin J.-H."/>
        </authorList>
    </citation>
    <scope>NUCLEOTIDE SEQUENCE [LARGE SCALE GENOMIC DNA]</scope>
    <source>
        <strain evidence="3 4">KACC11450</strain>
    </source>
</reference>
<dbReference type="PANTHER" id="PTHR46558">
    <property type="entry name" value="TRACRIPTIONAL REGULATORY PROTEIN-RELATED-RELATED"/>
    <property type="match status" value="1"/>
</dbReference>
<protein>
    <submittedName>
        <fullName evidence="3">Helix-turn-helix transcriptional regulator</fullName>
    </submittedName>
</protein>
<name>A0ABX6QD23_PAEBA</name>
<dbReference type="SUPFAM" id="SSF47413">
    <property type="entry name" value="lambda repressor-like DNA-binding domains"/>
    <property type="match status" value="1"/>
</dbReference>
<dbReference type="Proteomes" id="UP000509327">
    <property type="component" value="Chromosome"/>
</dbReference>
<dbReference type="PROSITE" id="PS50943">
    <property type="entry name" value="HTH_CROC1"/>
    <property type="match status" value="1"/>
</dbReference>
<dbReference type="CDD" id="cd00093">
    <property type="entry name" value="HTH_XRE"/>
    <property type="match status" value="1"/>
</dbReference>
<sequence length="193" mass="21916">MSTLSSITGQRIKIERSRSSLSQDDLAEKLGYKRTNIANYEAGRVTPPSDALAKMARIFNVSSDYLLGLDDVDGIGEAIANEMKNLGLEVIDLSAATGALPNEIRACIEENNGLSETLLHRIVKKFGMNYFEFLLKYDLYSGAIPKQFYGNRDTAVEVPDRISSQYDREDWTDEELETIKQFKDFVRFQRKKR</sequence>
<feature type="domain" description="HTH cro/C1-type" evidence="2">
    <location>
        <begin position="12"/>
        <end position="66"/>
    </location>
</feature>
<dbReference type="PANTHER" id="PTHR46558:SF11">
    <property type="entry name" value="HTH-TYPE TRANSCRIPTIONAL REGULATOR XRE"/>
    <property type="match status" value="1"/>
</dbReference>
<evidence type="ECO:0000256" key="1">
    <source>
        <dbReference type="ARBA" id="ARBA00023125"/>
    </source>
</evidence>